<keyword evidence="5" id="KW-0456">Lyase</keyword>
<dbReference type="Proteomes" id="UP000886520">
    <property type="component" value="Chromosome 9"/>
</dbReference>
<accession>A0A9D4ZH71</accession>
<evidence type="ECO:0000256" key="1">
    <source>
        <dbReference type="ARBA" id="ARBA00001933"/>
    </source>
</evidence>
<feature type="modified residue" description="N6-(pyridoxal phosphate)lysine" evidence="6">
    <location>
        <position position="447"/>
    </location>
</feature>
<dbReference type="InterPro" id="IPR021115">
    <property type="entry name" value="Pyridoxal-P_BS"/>
</dbReference>
<keyword evidence="3" id="KW-0210">Decarboxylase</keyword>
<dbReference type="Pfam" id="PF00282">
    <property type="entry name" value="Pyridoxal_deC"/>
    <property type="match status" value="1"/>
</dbReference>
<evidence type="ECO:0000256" key="3">
    <source>
        <dbReference type="ARBA" id="ARBA00022793"/>
    </source>
</evidence>
<sequence>MAPPPATTQYNNALRRLPSKRRRELEVEEEEEEEEELELAEASSKYTIIPKAELKRIVDEYVRKYHKALSHTIPEPCKDSPYPDVPGLPNAYNIFDLHRGGLPAYRRRRAISIAKAYHATQKSTFLGYQCNQALDYEASFGSYMDMLVNNIGDAFAEGNFTVSSKFMERAVLDYYAALWHAERPHCDDVPNSYWGFCLTMGSTEGNLYGMWNARDYLGGKKILVDDKAYEIVTRKGEGGALVSTQFSVPRLVYHAAPTPKDNPHAFTPIAFYSADTHYSIAKAVTMLQVRTFYAEGMQNYPGQCPVKECPHGEWPTEVPSLESGAMDLHALSMLVEFFASRGYPIFICFNYGTTFKGAYDDVALACTKLEPILKKYNLLERVVHYDEEDPTKFDVRTGYWFHVDGALGAAYMPYIEMAYEGGHVTQRGPNFDFRLPMVHSIVMSGHKWIGATVPCGIYMTKTKYQMLPPDNPTYIGSANTTFTGSRNGLSPMLLWDNIARHSLEDQIEKALRLEGLAMYTEYRLHILEEQLGKDLYVARTPLALTVRFKKANKELCHKYSLSNEVLGERQYSHVFIMEHVTWELIEALVRDLSKKGAFSPNEELDAAAAAAINNITVGARAPTTNRLALLPHRGRGFHG</sequence>
<proteinExistence type="inferred from homology"/>
<comment type="similarity">
    <text evidence="2">Belongs to the group II decarboxylase family.</text>
</comment>
<dbReference type="Gene3D" id="3.40.640.10">
    <property type="entry name" value="Type I PLP-dependent aspartate aminotransferase-like (Major domain)"/>
    <property type="match status" value="1"/>
</dbReference>
<feature type="compositionally biased region" description="Acidic residues" evidence="7">
    <location>
        <begin position="26"/>
        <end position="38"/>
    </location>
</feature>
<name>A0A9D4ZH71_ADICA</name>
<dbReference type="PANTHER" id="PTHR46101:SF18">
    <property type="entry name" value="HISTIDINE DECARBOXYLASE"/>
    <property type="match status" value="1"/>
</dbReference>
<dbReference type="GO" id="GO:0016831">
    <property type="term" value="F:carboxy-lyase activity"/>
    <property type="evidence" value="ECO:0007669"/>
    <property type="project" value="UniProtKB-KW"/>
</dbReference>
<dbReference type="PROSITE" id="PS00392">
    <property type="entry name" value="DDC_GAD_HDC_YDC"/>
    <property type="match status" value="1"/>
</dbReference>
<evidence type="ECO:0000313" key="8">
    <source>
        <dbReference type="EMBL" id="KAI5075383.1"/>
    </source>
</evidence>
<evidence type="ECO:0000256" key="2">
    <source>
        <dbReference type="ARBA" id="ARBA00009533"/>
    </source>
</evidence>
<dbReference type="PANTHER" id="PTHR46101">
    <property type="match status" value="1"/>
</dbReference>
<gene>
    <name evidence="8" type="ORF">GOP47_0009459</name>
</gene>
<dbReference type="InterPro" id="IPR015424">
    <property type="entry name" value="PyrdxlP-dep_Trfase"/>
</dbReference>
<dbReference type="EMBL" id="JABFUD020000009">
    <property type="protein sequence ID" value="KAI5075383.1"/>
    <property type="molecule type" value="Genomic_DNA"/>
</dbReference>
<dbReference type="InterPro" id="IPR015421">
    <property type="entry name" value="PyrdxlP-dep_Trfase_major"/>
</dbReference>
<dbReference type="InterPro" id="IPR002129">
    <property type="entry name" value="PyrdxlP-dep_de-COase"/>
</dbReference>
<evidence type="ECO:0000256" key="5">
    <source>
        <dbReference type="ARBA" id="ARBA00023239"/>
    </source>
</evidence>
<feature type="region of interest" description="Disordered" evidence="7">
    <location>
        <begin position="1"/>
        <end position="38"/>
    </location>
</feature>
<keyword evidence="4 6" id="KW-0663">Pyridoxal phosphate</keyword>
<dbReference type="InterPro" id="IPR051151">
    <property type="entry name" value="Group_II_Decarboxylase"/>
</dbReference>
<dbReference type="GO" id="GO:0030170">
    <property type="term" value="F:pyridoxal phosphate binding"/>
    <property type="evidence" value="ECO:0007669"/>
    <property type="project" value="InterPro"/>
</dbReference>
<comment type="caution">
    <text evidence="8">The sequence shown here is derived from an EMBL/GenBank/DDBJ whole genome shotgun (WGS) entry which is preliminary data.</text>
</comment>
<evidence type="ECO:0000256" key="6">
    <source>
        <dbReference type="PIRSR" id="PIRSR602129-50"/>
    </source>
</evidence>
<evidence type="ECO:0000313" key="9">
    <source>
        <dbReference type="Proteomes" id="UP000886520"/>
    </source>
</evidence>
<protein>
    <recommendedName>
        <fullName evidence="10">Histidine decarboxylase</fullName>
    </recommendedName>
</protein>
<dbReference type="OrthoDB" id="1857246at2759"/>
<evidence type="ECO:0000256" key="4">
    <source>
        <dbReference type="ARBA" id="ARBA00022898"/>
    </source>
</evidence>
<reference evidence="8" key="1">
    <citation type="submission" date="2021-01" db="EMBL/GenBank/DDBJ databases">
        <title>Adiantum capillus-veneris genome.</title>
        <authorList>
            <person name="Fang Y."/>
            <person name="Liao Q."/>
        </authorList>
    </citation>
    <scope>NUCLEOTIDE SEQUENCE</scope>
    <source>
        <strain evidence="8">H3</strain>
        <tissue evidence="8">Leaf</tissue>
    </source>
</reference>
<dbReference type="AlphaFoldDB" id="A0A9D4ZH71"/>
<keyword evidence="9" id="KW-1185">Reference proteome</keyword>
<evidence type="ECO:0008006" key="10">
    <source>
        <dbReference type="Google" id="ProtNLM"/>
    </source>
</evidence>
<evidence type="ECO:0000256" key="7">
    <source>
        <dbReference type="SAM" id="MobiDB-lite"/>
    </source>
</evidence>
<comment type="cofactor">
    <cofactor evidence="1 6">
        <name>pyridoxal 5'-phosphate</name>
        <dbReference type="ChEBI" id="CHEBI:597326"/>
    </cofactor>
</comment>
<organism evidence="8 9">
    <name type="scientific">Adiantum capillus-veneris</name>
    <name type="common">Maidenhair fern</name>
    <dbReference type="NCBI Taxonomy" id="13818"/>
    <lineage>
        <taxon>Eukaryota</taxon>
        <taxon>Viridiplantae</taxon>
        <taxon>Streptophyta</taxon>
        <taxon>Embryophyta</taxon>
        <taxon>Tracheophyta</taxon>
        <taxon>Polypodiopsida</taxon>
        <taxon>Polypodiidae</taxon>
        <taxon>Polypodiales</taxon>
        <taxon>Pteridineae</taxon>
        <taxon>Pteridaceae</taxon>
        <taxon>Vittarioideae</taxon>
        <taxon>Adiantum</taxon>
    </lineage>
</organism>
<dbReference type="GO" id="GO:0019752">
    <property type="term" value="P:carboxylic acid metabolic process"/>
    <property type="evidence" value="ECO:0007669"/>
    <property type="project" value="InterPro"/>
</dbReference>
<dbReference type="SUPFAM" id="SSF53383">
    <property type="entry name" value="PLP-dependent transferases"/>
    <property type="match status" value="1"/>
</dbReference>